<feature type="domain" description="Core-binding (CB)" evidence="5">
    <location>
        <begin position="27"/>
        <end position="109"/>
    </location>
</feature>
<dbReference type="GO" id="GO:0015074">
    <property type="term" value="P:DNA integration"/>
    <property type="evidence" value="ECO:0007669"/>
    <property type="project" value="InterPro"/>
</dbReference>
<reference evidence="6 7" key="1">
    <citation type="submission" date="2020-08" db="EMBL/GenBank/DDBJ databases">
        <title>Sequencing the genomes of 1000 actinobacteria strains.</title>
        <authorList>
            <person name="Klenk H.-P."/>
        </authorList>
    </citation>
    <scope>NUCLEOTIDE SEQUENCE [LARGE SCALE GENOMIC DNA]</scope>
    <source>
        <strain evidence="6 7">DSM 43023</strain>
    </source>
</reference>
<dbReference type="PROSITE" id="PS51900">
    <property type="entry name" value="CB"/>
    <property type="match status" value="1"/>
</dbReference>
<name>A0A7W7S462_9ACTN</name>
<accession>A0A7W7S462</accession>
<dbReference type="InterPro" id="IPR013762">
    <property type="entry name" value="Integrase-like_cat_sf"/>
</dbReference>
<evidence type="ECO:0000256" key="2">
    <source>
        <dbReference type="ARBA" id="ARBA00023172"/>
    </source>
</evidence>
<organism evidence="6 7">
    <name type="scientific">Streptosporangium album</name>
    <dbReference type="NCBI Taxonomy" id="47479"/>
    <lineage>
        <taxon>Bacteria</taxon>
        <taxon>Bacillati</taxon>
        <taxon>Actinomycetota</taxon>
        <taxon>Actinomycetes</taxon>
        <taxon>Streptosporangiales</taxon>
        <taxon>Streptosporangiaceae</taxon>
        <taxon>Streptosporangium</taxon>
    </lineage>
</organism>
<dbReference type="GO" id="GO:0003677">
    <property type="term" value="F:DNA binding"/>
    <property type="evidence" value="ECO:0007669"/>
    <property type="project" value="UniProtKB-UniRule"/>
</dbReference>
<keyword evidence="7" id="KW-1185">Reference proteome</keyword>
<dbReference type="AlphaFoldDB" id="A0A7W7S462"/>
<dbReference type="PANTHER" id="PTHR30349:SF81">
    <property type="entry name" value="TYROSINE RECOMBINASE XERC"/>
    <property type="match status" value="1"/>
</dbReference>
<gene>
    <name evidence="6" type="ORF">FHR32_007981</name>
</gene>
<dbReference type="GO" id="GO:0006310">
    <property type="term" value="P:DNA recombination"/>
    <property type="evidence" value="ECO:0007669"/>
    <property type="project" value="UniProtKB-KW"/>
</dbReference>
<dbReference type="Pfam" id="PF00589">
    <property type="entry name" value="Phage_integrase"/>
    <property type="match status" value="1"/>
</dbReference>
<protein>
    <submittedName>
        <fullName evidence="6">Site-specific recombinase XerD</fullName>
    </submittedName>
</protein>
<keyword evidence="1 3" id="KW-0238">DNA-binding</keyword>
<dbReference type="RefSeq" id="WP_184759364.1">
    <property type="nucleotide sequence ID" value="NZ_BAABEK010000124.1"/>
</dbReference>
<evidence type="ECO:0000313" key="6">
    <source>
        <dbReference type="EMBL" id="MBB4943581.1"/>
    </source>
</evidence>
<evidence type="ECO:0000313" key="7">
    <source>
        <dbReference type="Proteomes" id="UP000534286"/>
    </source>
</evidence>
<dbReference type="PROSITE" id="PS51898">
    <property type="entry name" value="TYR_RECOMBINASE"/>
    <property type="match status" value="1"/>
</dbReference>
<evidence type="ECO:0000259" key="5">
    <source>
        <dbReference type="PROSITE" id="PS51900"/>
    </source>
</evidence>
<sequence length="383" mass="43236">MSRDVPAPGSAGLHLVADLPLLRPEEQVFTAMLDGWRNQQLARNLAFSTIEGREKAVKAFTRHADAFPWAWSAHMLDEWLADLRALRHLKRSTLRGYAEAVRSLCAYLIDPAYGWAAECHSRFGTHPIQITHEWNTALHLQEAECDPAKRAFTRAELLAFFDHADEQVHQVRGGGRKGWLPAFRDAVLFKTAYAFGLRRNETRMLDVVDFSRNPHAPAFGDFGVCQVRHGKAKKGAPPRRRGVLTVGPRAGVGGMDWIVEVLQQWTEEVRPAFTHADSPAMWPSERGPRIGFTQMNTRFATYRDALGLDGGLDFHSFRRSYVTHLIEDGWDARFVQEQVGHEHASTTALYTCVSSDFRIRTLLKALEQTTRAALGPNQQKRNT</sequence>
<dbReference type="InterPro" id="IPR050090">
    <property type="entry name" value="Tyrosine_recombinase_XerCD"/>
</dbReference>
<dbReference type="EMBL" id="JACHJU010000005">
    <property type="protein sequence ID" value="MBB4943581.1"/>
    <property type="molecule type" value="Genomic_DNA"/>
</dbReference>
<dbReference type="PANTHER" id="PTHR30349">
    <property type="entry name" value="PHAGE INTEGRASE-RELATED"/>
    <property type="match status" value="1"/>
</dbReference>
<dbReference type="Proteomes" id="UP000534286">
    <property type="component" value="Unassembled WGS sequence"/>
</dbReference>
<comment type="caution">
    <text evidence="6">The sequence shown here is derived from an EMBL/GenBank/DDBJ whole genome shotgun (WGS) entry which is preliminary data.</text>
</comment>
<dbReference type="InterPro" id="IPR011010">
    <property type="entry name" value="DNA_brk_join_enz"/>
</dbReference>
<evidence type="ECO:0000259" key="4">
    <source>
        <dbReference type="PROSITE" id="PS51898"/>
    </source>
</evidence>
<dbReference type="CDD" id="cd00397">
    <property type="entry name" value="DNA_BRE_C"/>
    <property type="match status" value="1"/>
</dbReference>
<feature type="domain" description="Tyr recombinase" evidence="4">
    <location>
        <begin position="147"/>
        <end position="364"/>
    </location>
</feature>
<evidence type="ECO:0000256" key="3">
    <source>
        <dbReference type="PROSITE-ProRule" id="PRU01248"/>
    </source>
</evidence>
<keyword evidence="2" id="KW-0233">DNA recombination</keyword>
<dbReference type="InterPro" id="IPR002104">
    <property type="entry name" value="Integrase_catalytic"/>
</dbReference>
<proteinExistence type="predicted"/>
<dbReference type="SUPFAM" id="SSF56349">
    <property type="entry name" value="DNA breaking-rejoining enzymes"/>
    <property type="match status" value="1"/>
</dbReference>
<evidence type="ECO:0000256" key="1">
    <source>
        <dbReference type="ARBA" id="ARBA00023125"/>
    </source>
</evidence>
<dbReference type="Gene3D" id="1.10.443.10">
    <property type="entry name" value="Intergrase catalytic core"/>
    <property type="match status" value="1"/>
</dbReference>
<dbReference type="InterPro" id="IPR044068">
    <property type="entry name" value="CB"/>
</dbReference>